<name>A0A4D9D4M3_9STRA</name>
<keyword evidence="2" id="KW-1133">Transmembrane helix</keyword>
<evidence type="ECO:0000313" key="4">
    <source>
        <dbReference type="Proteomes" id="UP000355283"/>
    </source>
</evidence>
<keyword evidence="2" id="KW-0812">Transmembrane</keyword>
<keyword evidence="4" id="KW-1185">Reference proteome</keyword>
<feature type="transmembrane region" description="Helical" evidence="2">
    <location>
        <begin position="585"/>
        <end position="609"/>
    </location>
</feature>
<feature type="compositionally biased region" description="Polar residues" evidence="1">
    <location>
        <begin position="70"/>
        <end position="85"/>
    </location>
</feature>
<keyword evidence="2" id="KW-0472">Membrane</keyword>
<feature type="compositionally biased region" description="Polar residues" evidence="1">
    <location>
        <begin position="1"/>
        <end position="12"/>
    </location>
</feature>
<evidence type="ECO:0000256" key="1">
    <source>
        <dbReference type="SAM" id="MobiDB-lite"/>
    </source>
</evidence>
<feature type="compositionally biased region" description="Low complexity" evidence="1">
    <location>
        <begin position="406"/>
        <end position="430"/>
    </location>
</feature>
<feature type="region of interest" description="Disordered" evidence="1">
    <location>
        <begin position="671"/>
        <end position="707"/>
    </location>
</feature>
<evidence type="ECO:0000313" key="3">
    <source>
        <dbReference type="EMBL" id="TFJ84973.1"/>
    </source>
</evidence>
<organism evidence="3 4">
    <name type="scientific">Nannochloropsis salina CCMP1776</name>
    <dbReference type="NCBI Taxonomy" id="1027361"/>
    <lineage>
        <taxon>Eukaryota</taxon>
        <taxon>Sar</taxon>
        <taxon>Stramenopiles</taxon>
        <taxon>Ochrophyta</taxon>
        <taxon>Eustigmatophyceae</taxon>
        <taxon>Eustigmatales</taxon>
        <taxon>Monodopsidaceae</taxon>
        <taxon>Microchloropsis</taxon>
        <taxon>Microchloropsis salina</taxon>
    </lineage>
</organism>
<feature type="compositionally biased region" description="Gly residues" evidence="1">
    <location>
        <begin position="208"/>
        <end position="217"/>
    </location>
</feature>
<reference evidence="3 4" key="1">
    <citation type="submission" date="2019-01" db="EMBL/GenBank/DDBJ databases">
        <title>Nuclear Genome Assembly of the Microalgal Biofuel strain Nannochloropsis salina CCMP1776.</title>
        <authorList>
            <person name="Hovde B."/>
        </authorList>
    </citation>
    <scope>NUCLEOTIDE SEQUENCE [LARGE SCALE GENOMIC DNA]</scope>
    <source>
        <strain evidence="3 4">CCMP1776</strain>
    </source>
</reference>
<gene>
    <name evidence="3" type="ORF">NSK_004001</name>
</gene>
<accession>A0A4D9D4M3</accession>
<protein>
    <submittedName>
        <fullName evidence="3">Uncharacterized protein</fullName>
    </submittedName>
</protein>
<feature type="region of interest" description="Disordered" evidence="1">
    <location>
        <begin position="1"/>
        <end position="38"/>
    </location>
</feature>
<feature type="compositionally biased region" description="Pro residues" evidence="1">
    <location>
        <begin position="395"/>
        <end position="405"/>
    </location>
</feature>
<feature type="region of interest" description="Disordered" evidence="1">
    <location>
        <begin position="178"/>
        <end position="436"/>
    </location>
</feature>
<feature type="region of interest" description="Disordered" evidence="1">
    <location>
        <begin position="54"/>
        <end position="103"/>
    </location>
</feature>
<feature type="compositionally biased region" description="Polar residues" evidence="1">
    <location>
        <begin position="232"/>
        <end position="242"/>
    </location>
</feature>
<feature type="transmembrane region" description="Helical" evidence="2">
    <location>
        <begin position="538"/>
        <end position="564"/>
    </location>
</feature>
<dbReference type="AlphaFoldDB" id="A0A4D9D4M3"/>
<dbReference type="Proteomes" id="UP000355283">
    <property type="component" value="Unassembled WGS sequence"/>
</dbReference>
<feature type="transmembrane region" description="Helical" evidence="2">
    <location>
        <begin position="632"/>
        <end position="653"/>
    </location>
</feature>
<dbReference type="EMBL" id="SDOX01000017">
    <property type="protein sequence ID" value="TFJ84973.1"/>
    <property type="molecule type" value="Genomic_DNA"/>
</dbReference>
<evidence type="ECO:0000256" key="2">
    <source>
        <dbReference type="SAM" id="Phobius"/>
    </source>
</evidence>
<feature type="compositionally biased region" description="Basic residues" evidence="1">
    <location>
        <begin position="679"/>
        <end position="688"/>
    </location>
</feature>
<feature type="compositionally biased region" description="Pro residues" evidence="1">
    <location>
        <begin position="282"/>
        <end position="301"/>
    </location>
</feature>
<proteinExistence type="predicted"/>
<sequence>MIDSQGHQASSLHTHRNFEDLSTQGKSYDECKDLDPSTPRAIKRVTLVEEPTHYGPAYTFFPTPTPRGLASSTNRPASSHASTETLAPLSATHRKGKPPPPKITLLSVSWNQEPDISGAPTSFQAASMATSRQHPHPLVQPSPRSVLKKPSSNVPLRRPLPVIDASFLPDPLPVANSSTNLPLSHSNVDRRIKPPHLQFDGRCDQRVAGGGAAGVDGGSRTLPSARPRPPSLNATSPRSGTSYLAPLYEGDERQEESAEESSSDEEMRGGQTRRLGDSSPVPLSPPSPSPPCRRTSPPPSTLPSVQHFSSDPSGSGGRASLRQPKGESAIELQSLEEGWTEEEINREVASSRRRSSSTDMSSPPPGTTAVRALPPKGGRAEGGNNRAGPLGKRPPALPLASPPLLSPATSSVPPSSMASSLSCTPSASLPPRRPDVHRSISGYAHVDAGRALRRHLALGPFTSGLEWTMLAGVVTGLLSAACVVAEKHGFFTGLNDFEYTTAGDLNLIDLSIGWNRFSMDVNGMAVVTLRPLSSISRMAYLLGCLTFAGHLLSVCLSAILVSFLHQVRSQGRISPLAGAFVHTRLISGCLIFLSLFLTGVSCIEFRYVVLRDFNAEFRDAPQMEGFRIKPGWAYFLTVTVSALCLLMGGRLGINAGMMDKVLAHAAASGTETKDSPALRKPKGGHVHHFAGPPARSQRPPRPAFLSV</sequence>
<feature type="compositionally biased region" description="Acidic residues" evidence="1">
    <location>
        <begin position="252"/>
        <end position="264"/>
    </location>
</feature>
<comment type="caution">
    <text evidence="3">The sequence shown here is derived from an EMBL/GenBank/DDBJ whole genome shotgun (WGS) entry which is preliminary data.</text>
</comment>
<dbReference type="OrthoDB" id="10417188at2759"/>
<feature type="region of interest" description="Disordered" evidence="1">
    <location>
        <begin position="116"/>
        <end position="153"/>
    </location>
</feature>
<feature type="compositionally biased region" description="Polar residues" evidence="1">
    <location>
        <begin position="116"/>
        <end position="132"/>
    </location>
</feature>